<dbReference type="Gene3D" id="3.20.20.10">
    <property type="entry name" value="Alanine racemase"/>
    <property type="match status" value="1"/>
</dbReference>
<accession>A0A917W6C5</accession>
<keyword evidence="2" id="KW-0663">Pyridoxal phosphate</keyword>
<name>A0A917W6C5_9ACTN</name>
<keyword evidence="6" id="KW-1185">Reference proteome</keyword>
<feature type="domain" description="Alanine racemase N-terminal" evidence="4">
    <location>
        <begin position="8"/>
        <end position="159"/>
    </location>
</feature>
<dbReference type="PANTHER" id="PTHR30511:SF0">
    <property type="entry name" value="ALANINE RACEMASE, CATABOLIC-RELATED"/>
    <property type="match status" value="1"/>
</dbReference>
<dbReference type="GO" id="GO:0008784">
    <property type="term" value="F:alanine racemase activity"/>
    <property type="evidence" value="ECO:0007669"/>
    <property type="project" value="TreeGrafter"/>
</dbReference>
<dbReference type="RefSeq" id="WP_188896158.1">
    <property type="nucleotide sequence ID" value="NZ_BMMZ01000007.1"/>
</dbReference>
<dbReference type="Proteomes" id="UP000613840">
    <property type="component" value="Unassembled WGS sequence"/>
</dbReference>
<evidence type="ECO:0000313" key="6">
    <source>
        <dbReference type="Proteomes" id="UP000613840"/>
    </source>
</evidence>
<dbReference type="InterPro" id="IPR000821">
    <property type="entry name" value="Ala_racemase"/>
</dbReference>
<dbReference type="InterPro" id="IPR029066">
    <property type="entry name" value="PLP-binding_barrel"/>
</dbReference>
<reference evidence="5" key="1">
    <citation type="journal article" date="2014" name="Int. J. Syst. Evol. Microbiol.">
        <title>Complete genome sequence of Corynebacterium casei LMG S-19264T (=DSM 44701T), isolated from a smear-ripened cheese.</title>
        <authorList>
            <consortium name="US DOE Joint Genome Institute (JGI-PGF)"/>
            <person name="Walter F."/>
            <person name="Albersmeier A."/>
            <person name="Kalinowski J."/>
            <person name="Ruckert C."/>
        </authorList>
    </citation>
    <scope>NUCLEOTIDE SEQUENCE</scope>
    <source>
        <strain evidence="5">CGMCC 4.7306</strain>
    </source>
</reference>
<evidence type="ECO:0000256" key="1">
    <source>
        <dbReference type="ARBA" id="ARBA00001933"/>
    </source>
</evidence>
<comment type="caution">
    <text evidence="5">The sequence shown here is derived from an EMBL/GenBank/DDBJ whole genome shotgun (WGS) entry which is preliminary data.</text>
</comment>
<evidence type="ECO:0000313" key="5">
    <source>
        <dbReference type="EMBL" id="GGL69102.1"/>
    </source>
</evidence>
<evidence type="ECO:0000259" key="4">
    <source>
        <dbReference type="Pfam" id="PF01168"/>
    </source>
</evidence>
<gene>
    <name evidence="5" type="ORF">GCM10011575_29670</name>
</gene>
<evidence type="ECO:0000256" key="2">
    <source>
        <dbReference type="ARBA" id="ARBA00022898"/>
    </source>
</evidence>
<dbReference type="PANTHER" id="PTHR30511">
    <property type="entry name" value="ALANINE RACEMASE"/>
    <property type="match status" value="1"/>
</dbReference>
<protein>
    <submittedName>
        <fullName evidence="5">Alanine racemase</fullName>
    </submittedName>
</protein>
<dbReference type="GO" id="GO:0005829">
    <property type="term" value="C:cytosol"/>
    <property type="evidence" value="ECO:0007669"/>
    <property type="project" value="TreeGrafter"/>
</dbReference>
<sequence>MGVTLRLDLDRWREHMRVVADATPGLVPVIKGNGYGYGHRRLARESALLGTDTIAVGIPSEVALVREEFDGLILVLQPWRPGDKLADELLDDDRVITVVSRAEDLQALIRMGKRPRVLVEILTAMRRHGIPANELARAVADLGELRFEGWTIHLPIGGDDRYAGAVRLARTALDARFGPLWLSHLPTEEAIGLSRQLGGTETPVPIRIRIGTRLWLGDEGSRTTVATVLDVHPVRRGERIGYRQRQSPLDGWIVVMAGGTSHGIGMEAPTPAASVRQRAVSMATGSLAAAGLALSPYTIGGKKRWFCEPPHMQASMIYLPRSQTPPQIGEEVPVELRLTTALVDTVDEV</sequence>
<comment type="cofactor">
    <cofactor evidence="1">
        <name>pyridoxal 5'-phosphate</name>
        <dbReference type="ChEBI" id="CHEBI:597326"/>
    </cofactor>
</comment>
<evidence type="ECO:0000256" key="3">
    <source>
        <dbReference type="ARBA" id="ARBA00023235"/>
    </source>
</evidence>
<dbReference type="InterPro" id="IPR001608">
    <property type="entry name" value="Ala_racemase_N"/>
</dbReference>
<organism evidence="5 6">
    <name type="scientific">Microlunatus endophyticus</name>
    <dbReference type="NCBI Taxonomy" id="1716077"/>
    <lineage>
        <taxon>Bacteria</taxon>
        <taxon>Bacillati</taxon>
        <taxon>Actinomycetota</taxon>
        <taxon>Actinomycetes</taxon>
        <taxon>Propionibacteriales</taxon>
        <taxon>Propionibacteriaceae</taxon>
        <taxon>Microlunatus</taxon>
    </lineage>
</organism>
<dbReference type="AlphaFoldDB" id="A0A917W6C5"/>
<keyword evidence="3" id="KW-0413">Isomerase</keyword>
<dbReference type="Pfam" id="PF01168">
    <property type="entry name" value="Ala_racemase_N"/>
    <property type="match status" value="1"/>
</dbReference>
<proteinExistence type="predicted"/>
<dbReference type="SUPFAM" id="SSF51419">
    <property type="entry name" value="PLP-binding barrel"/>
    <property type="match status" value="1"/>
</dbReference>
<dbReference type="GO" id="GO:0030170">
    <property type="term" value="F:pyridoxal phosphate binding"/>
    <property type="evidence" value="ECO:0007669"/>
    <property type="project" value="TreeGrafter"/>
</dbReference>
<dbReference type="EMBL" id="BMMZ01000007">
    <property type="protein sequence ID" value="GGL69102.1"/>
    <property type="molecule type" value="Genomic_DNA"/>
</dbReference>
<reference evidence="5" key="2">
    <citation type="submission" date="2020-09" db="EMBL/GenBank/DDBJ databases">
        <authorList>
            <person name="Sun Q."/>
            <person name="Zhou Y."/>
        </authorList>
    </citation>
    <scope>NUCLEOTIDE SEQUENCE</scope>
    <source>
        <strain evidence="5">CGMCC 4.7306</strain>
    </source>
</reference>